<dbReference type="OrthoDB" id="2417337at2"/>
<name>A0A0A2TFC4_9BACI</name>
<dbReference type="RefSeq" id="WP_052111064.1">
    <property type="nucleotide sequence ID" value="NZ_AVBF01000001.1"/>
</dbReference>
<protein>
    <submittedName>
        <fullName evidence="1">Competence protein ComK</fullName>
    </submittedName>
</protein>
<gene>
    <name evidence="1" type="ORF">N782_00160</name>
</gene>
<keyword evidence="2" id="KW-1185">Reference proteome</keyword>
<evidence type="ECO:0000313" key="2">
    <source>
        <dbReference type="Proteomes" id="UP000030147"/>
    </source>
</evidence>
<comment type="caution">
    <text evidence="1">The sequence shown here is derived from an EMBL/GenBank/DDBJ whole genome shotgun (WGS) entry which is preliminary data.</text>
</comment>
<dbReference type="GO" id="GO:0030420">
    <property type="term" value="P:establishment of competence for transformation"/>
    <property type="evidence" value="ECO:0007669"/>
    <property type="project" value="InterPro"/>
</dbReference>
<accession>A0A0A2TFC4</accession>
<dbReference type="EMBL" id="AVBF01000001">
    <property type="protein sequence ID" value="KGP74542.1"/>
    <property type="molecule type" value="Genomic_DNA"/>
</dbReference>
<evidence type="ECO:0000313" key="1">
    <source>
        <dbReference type="EMBL" id="KGP74542.1"/>
    </source>
</evidence>
<sequence>MKKEVNKRNKRRTLGLIGLNTAGVLPIAHEIYQSVIIDLHKGEIYRKEKPRELIEGACLEGGSDYSGRKRYALLTFGYKNKAPIGIKPYNRIYTFPTMSPELFECMWIFPAHIKDMYAISDKETLILFRNDVELIVPVSYEILKEQKQRTYHCSAHFDHWSRDE</sequence>
<dbReference type="AlphaFoldDB" id="A0A0A2TFC4"/>
<dbReference type="eggNOG" id="COG4903">
    <property type="taxonomic scope" value="Bacteria"/>
</dbReference>
<dbReference type="InterPro" id="IPR010461">
    <property type="entry name" value="ComK"/>
</dbReference>
<dbReference type="Pfam" id="PF06338">
    <property type="entry name" value="ComK"/>
    <property type="match status" value="1"/>
</dbReference>
<dbReference type="STRING" id="1385514.N782_00160"/>
<dbReference type="Proteomes" id="UP000030147">
    <property type="component" value="Unassembled WGS sequence"/>
</dbReference>
<reference evidence="1 2" key="1">
    <citation type="journal article" date="2015" name="Stand. Genomic Sci.">
        <title>High quality draft genome sequence of the moderately halophilic bacterium Pontibacillus yanchengensis Y32(T) and comparison among Pontibacillus genomes.</title>
        <authorList>
            <person name="Huang J."/>
            <person name="Qiao Z.X."/>
            <person name="Tang J.W."/>
            <person name="Wang G."/>
        </authorList>
    </citation>
    <scope>NUCLEOTIDE SEQUENCE [LARGE SCALE GENOMIC DNA]</scope>
    <source>
        <strain evidence="1 2">Y32</strain>
    </source>
</reference>
<organism evidence="1 2">
    <name type="scientific">Pontibacillus yanchengensis Y32</name>
    <dbReference type="NCBI Taxonomy" id="1385514"/>
    <lineage>
        <taxon>Bacteria</taxon>
        <taxon>Bacillati</taxon>
        <taxon>Bacillota</taxon>
        <taxon>Bacilli</taxon>
        <taxon>Bacillales</taxon>
        <taxon>Bacillaceae</taxon>
        <taxon>Pontibacillus</taxon>
    </lineage>
</organism>
<proteinExistence type="predicted"/>